<name>J3MUE6_ORYBR</name>
<accession>J3MUE6</accession>
<protein>
    <submittedName>
        <fullName evidence="1">Uncharacterized protein</fullName>
    </submittedName>
</protein>
<dbReference type="EnsemblPlants" id="OB08G27270.1">
    <property type="protein sequence ID" value="OB08G27270.1"/>
    <property type="gene ID" value="OB08G27270"/>
</dbReference>
<reference evidence="1" key="1">
    <citation type="journal article" date="2013" name="Nat. Commun.">
        <title>Whole-genome sequencing of Oryza brachyantha reveals mechanisms underlying Oryza genome evolution.</title>
        <authorList>
            <person name="Chen J."/>
            <person name="Huang Q."/>
            <person name="Gao D."/>
            <person name="Wang J."/>
            <person name="Lang Y."/>
            <person name="Liu T."/>
            <person name="Li B."/>
            <person name="Bai Z."/>
            <person name="Luis Goicoechea J."/>
            <person name="Liang C."/>
            <person name="Chen C."/>
            <person name="Zhang W."/>
            <person name="Sun S."/>
            <person name="Liao Y."/>
            <person name="Zhang X."/>
            <person name="Yang L."/>
            <person name="Song C."/>
            <person name="Wang M."/>
            <person name="Shi J."/>
            <person name="Liu G."/>
            <person name="Liu J."/>
            <person name="Zhou H."/>
            <person name="Zhou W."/>
            <person name="Yu Q."/>
            <person name="An N."/>
            <person name="Chen Y."/>
            <person name="Cai Q."/>
            <person name="Wang B."/>
            <person name="Liu B."/>
            <person name="Min J."/>
            <person name="Huang Y."/>
            <person name="Wu H."/>
            <person name="Li Z."/>
            <person name="Zhang Y."/>
            <person name="Yin Y."/>
            <person name="Song W."/>
            <person name="Jiang J."/>
            <person name="Jackson S.A."/>
            <person name="Wing R.A."/>
            <person name="Wang J."/>
            <person name="Chen M."/>
        </authorList>
    </citation>
    <scope>NUCLEOTIDE SEQUENCE [LARGE SCALE GENOMIC DNA]</scope>
    <source>
        <strain evidence="1">cv. IRGC 101232</strain>
    </source>
</reference>
<dbReference type="HOGENOM" id="CLU_2889430_0_0_1"/>
<organism evidence="1">
    <name type="scientific">Oryza brachyantha</name>
    <name type="common">malo sina</name>
    <dbReference type="NCBI Taxonomy" id="4533"/>
    <lineage>
        <taxon>Eukaryota</taxon>
        <taxon>Viridiplantae</taxon>
        <taxon>Streptophyta</taxon>
        <taxon>Embryophyta</taxon>
        <taxon>Tracheophyta</taxon>
        <taxon>Spermatophyta</taxon>
        <taxon>Magnoliopsida</taxon>
        <taxon>Liliopsida</taxon>
        <taxon>Poales</taxon>
        <taxon>Poaceae</taxon>
        <taxon>BOP clade</taxon>
        <taxon>Oryzoideae</taxon>
        <taxon>Oryzeae</taxon>
        <taxon>Oryzinae</taxon>
        <taxon>Oryza</taxon>
    </lineage>
</organism>
<keyword evidence="2" id="KW-1185">Reference proteome</keyword>
<dbReference type="Proteomes" id="UP000006038">
    <property type="component" value="Chromosome 8"/>
</dbReference>
<sequence>MLNIVKVQLFSVIRTCYRYCAYMHHQSVVDVDPETKLLLMCHFCWVNFLKPFYQRSEIQNEHM</sequence>
<proteinExistence type="predicted"/>
<evidence type="ECO:0000313" key="1">
    <source>
        <dbReference type="EnsemblPlants" id="OB08G27270.1"/>
    </source>
</evidence>
<evidence type="ECO:0000313" key="2">
    <source>
        <dbReference type="Proteomes" id="UP000006038"/>
    </source>
</evidence>
<dbReference type="AlphaFoldDB" id="J3MUE6"/>
<reference evidence="1" key="2">
    <citation type="submission" date="2013-04" db="UniProtKB">
        <authorList>
            <consortium name="EnsemblPlants"/>
        </authorList>
    </citation>
    <scope>IDENTIFICATION</scope>
</reference>
<dbReference type="Gramene" id="OB08G27270.1">
    <property type="protein sequence ID" value="OB08G27270.1"/>
    <property type="gene ID" value="OB08G27270"/>
</dbReference>